<keyword evidence="4" id="KW-1185">Reference proteome</keyword>
<feature type="non-terminal residue" evidence="3">
    <location>
        <position position="183"/>
    </location>
</feature>
<gene>
    <name evidence="3" type="ORF">RFI_03738</name>
</gene>
<proteinExistence type="predicted"/>
<evidence type="ECO:0000256" key="1">
    <source>
        <dbReference type="SAM" id="MobiDB-lite"/>
    </source>
</evidence>
<feature type="compositionally biased region" description="Basic and acidic residues" evidence="1">
    <location>
        <begin position="78"/>
        <end position="96"/>
    </location>
</feature>
<comment type="caution">
    <text evidence="3">The sequence shown here is derived from an EMBL/GenBank/DDBJ whole genome shotgun (WGS) entry which is preliminary data.</text>
</comment>
<evidence type="ECO:0000313" key="4">
    <source>
        <dbReference type="Proteomes" id="UP000023152"/>
    </source>
</evidence>
<dbReference type="Pfam" id="PF18199">
    <property type="entry name" value="Dynein_C"/>
    <property type="match status" value="1"/>
</dbReference>
<dbReference type="InterPro" id="IPR041228">
    <property type="entry name" value="Dynein_C"/>
</dbReference>
<sequence length="183" mass="20813">MIPEVVMPVDTKLADIKKWILEMDDKVTSNPAVLGLPPSAESLILSNRAQEFCANLLKLQDEENDNTMEELTLLLDNTSERLHHNGERKSKDKGKGEAGTLPGWMNDLRNNAVKWMEMLDESLPQGLEQLPEKSDSVQNPLFRFMRRELDIASRVLRSVKNELSQLIQFTDGNIKATNELRKV</sequence>
<dbReference type="EMBL" id="ASPP01003453">
    <property type="protein sequence ID" value="ETO33369.1"/>
    <property type="molecule type" value="Genomic_DNA"/>
</dbReference>
<feature type="region of interest" description="Disordered" evidence="1">
    <location>
        <begin position="78"/>
        <end position="103"/>
    </location>
</feature>
<evidence type="ECO:0000259" key="2">
    <source>
        <dbReference type="Pfam" id="PF18199"/>
    </source>
</evidence>
<protein>
    <recommendedName>
        <fullName evidence="2">Dynein heavy chain C-terminal domain-containing protein</fullName>
    </recommendedName>
</protein>
<dbReference type="OrthoDB" id="14187at2759"/>
<evidence type="ECO:0000313" key="3">
    <source>
        <dbReference type="EMBL" id="ETO33369.1"/>
    </source>
</evidence>
<dbReference type="Proteomes" id="UP000023152">
    <property type="component" value="Unassembled WGS sequence"/>
</dbReference>
<organism evidence="3 4">
    <name type="scientific">Reticulomyxa filosa</name>
    <dbReference type="NCBI Taxonomy" id="46433"/>
    <lineage>
        <taxon>Eukaryota</taxon>
        <taxon>Sar</taxon>
        <taxon>Rhizaria</taxon>
        <taxon>Retaria</taxon>
        <taxon>Foraminifera</taxon>
        <taxon>Monothalamids</taxon>
        <taxon>Reticulomyxidae</taxon>
        <taxon>Reticulomyxa</taxon>
    </lineage>
</organism>
<reference evidence="3 4" key="1">
    <citation type="journal article" date="2013" name="Curr. Biol.">
        <title>The Genome of the Foraminiferan Reticulomyxa filosa.</title>
        <authorList>
            <person name="Glockner G."/>
            <person name="Hulsmann N."/>
            <person name="Schleicher M."/>
            <person name="Noegel A.A."/>
            <person name="Eichinger L."/>
            <person name="Gallinger C."/>
            <person name="Pawlowski J."/>
            <person name="Sierra R."/>
            <person name="Euteneuer U."/>
            <person name="Pillet L."/>
            <person name="Moustafa A."/>
            <person name="Platzer M."/>
            <person name="Groth M."/>
            <person name="Szafranski K."/>
            <person name="Schliwa M."/>
        </authorList>
    </citation>
    <scope>NUCLEOTIDE SEQUENCE [LARGE SCALE GENOMIC DNA]</scope>
</reference>
<dbReference type="Gene3D" id="1.20.1270.280">
    <property type="match status" value="1"/>
</dbReference>
<accession>X6P5L7</accession>
<dbReference type="AlphaFoldDB" id="X6P5L7"/>
<name>X6P5L7_RETFI</name>
<feature type="domain" description="Dynein heavy chain C-terminal" evidence="2">
    <location>
        <begin position="93"/>
        <end position="183"/>
    </location>
</feature>